<feature type="compositionally biased region" description="Polar residues" evidence="6">
    <location>
        <begin position="234"/>
        <end position="255"/>
    </location>
</feature>
<dbReference type="InterPro" id="IPR000719">
    <property type="entry name" value="Prot_kinase_dom"/>
</dbReference>
<evidence type="ECO:0000313" key="8">
    <source>
        <dbReference type="EMBL" id="KAL3801868.1"/>
    </source>
</evidence>
<evidence type="ECO:0000313" key="9">
    <source>
        <dbReference type="Proteomes" id="UP001530315"/>
    </source>
</evidence>
<protein>
    <recommendedName>
        <fullName evidence="7">Protein kinase domain-containing protein</fullName>
    </recommendedName>
</protein>
<keyword evidence="1" id="KW-0723">Serine/threonine-protein kinase</keyword>
<dbReference type="Proteomes" id="UP001530315">
    <property type="component" value="Unassembled WGS sequence"/>
</dbReference>
<dbReference type="FunFam" id="1.10.510.10:FF:000224">
    <property type="entry name" value="serine/threonine-protein kinase mph1 isoform X1"/>
    <property type="match status" value="1"/>
</dbReference>
<organism evidence="8 9">
    <name type="scientific">Stephanodiscus triporus</name>
    <dbReference type="NCBI Taxonomy" id="2934178"/>
    <lineage>
        <taxon>Eukaryota</taxon>
        <taxon>Sar</taxon>
        <taxon>Stramenopiles</taxon>
        <taxon>Ochrophyta</taxon>
        <taxon>Bacillariophyta</taxon>
        <taxon>Coscinodiscophyceae</taxon>
        <taxon>Thalassiosirophycidae</taxon>
        <taxon>Stephanodiscales</taxon>
        <taxon>Stephanodiscaceae</taxon>
        <taxon>Stephanodiscus</taxon>
    </lineage>
</organism>
<dbReference type="Pfam" id="PF00069">
    <property type="entry name" value="Pkinase"/>
    <property type="match status" value="1"/>
</dbReference>
<dbReference type="AlphaFoldDB" id="A0ABD3QP73"/>
<gene>
    <name evidence="8" type="ORF">ACHAW5_003781</name>
</gene>
<dbReference type="CDD" id="cd14131">
    <property type="entry name" value="PKc_Mps1"/>
    <property type="match status" value="1"/>
</dbReference>
<dbReference type="GO" id="GO:0098813">
    <property type="term" value="P:nuclear chromosome segregation"/>
    <property type="evidence" value="ECO:0007669"/>
    <property type="project" value="UniProtKB-ARBA"/>
</dbReference>
<evidence type="ECO:0000256" key="5">
    <source>
        <dbReference type="ARBA" id="ARBA00022840"/>
    </source>
</evidence>
<dbReference type="PROSITE" id="PS00108">
    <property type="entry name" value="PROTEIN_KINASE_ST"/>
    <property type="match status" value="1"/>
</dbReference>
<dbReference type="GO" id="GO:0005524">
    <property type="term" value="F:ATP binding"/>
    <property type="evidence" value="ECO:0007669"/>
    <property type="project" value="UniProtKB-KW"/>
</dbReference>
<evidence type="ECO:0000256" key="3">
    <source>
        <dbReference type="ARBA" id="ARBA00022741"/>
    </source>
</evidence>
<feature type="compositionally biased region" description="Basic and acidic residues" evidence="6">
    <location>
        <begin position="1"/>
        <end position="12"/>
    </location>
</feature>
<accession>A0ABD3QP73</accession>
<feature type="region of interest" description="Disordered" evidence="6">
    <location>
        <begin position="1"/>
        <end position="105"/>
    </location>
</feature>
<keyword evidence="9" id="KW-1185">Reference proteome</keyword>
<evidence type="ECO:0000256" key="1">
    <source>
        <dbReference type="ARBA" id="ARBA00022527"/>
    </source>
</evidence>
<feature type="compositionally biased region" description="Low complexity" evidence="6">
    <location>
        <begin position="74"/>
        <end position="85"/>
    </location>
</feature>
<keyword evidence="2" id="KW-0808">Transferase</keyword>
<feature type="region of interest" description="Disordered" evidence="6">
    <location>
        <begin position="173"/>
        <end position="221"/>
    </location>
</feature>
<feature type="region of interest" description="Disordered" evidence="6">
    <location>
        <begin position="234"/>
        <end position="277"/>
    </location>
</feature>
<evidence type="ECO:0000256" key="6">
    <source>
        <dbReference type="SAM" id="MobiDB-lite"/>
    </source>
</evidence>
<dbReference type="FunFam" id="3.30.200.20:FF:000131">
    <property type="entry name" value="Dual specificity protein kinase TTK"/>
    <property type="match status" value="1"/>
</dbReference>
<reference evidence="8 9" key="1">
    <citation type="submission" date="2024-10" db="EMBL/GenBank/DDBJ databases">
        <title>Updated reference genomes for cyclostephanoid diatoms.</title>
        <authorList>
            <person name="Roberts W.R."/>
            <person name="Alverson A.J."/>
        </authorList>
    </citation>
    <scope>NUCLEOTIDE SEQUENCE [LARGE SCALE GENOMIC DNA]</scope>
    <source>
        <strain evidence="8 9">AJA276-08</strain>
    </source>
</reference>
<feature type="compositionally biased region" description="Gly residues" evidence="6">
    <location>
        <begin position="15"/>
        <end position="26"/>
    </location>
</feature>
<sequence length="599" mass="64593">MLADRTNRKFARDVGGVGVGKGGGGLRAILSQSIHEDDDGSADSDDDDDGGGGQVTAKRSADDSCASAVTAKRSSGSCASAASSSDNGTIFHQDISPIDREPTTSIKDMDLDYLLDWDPTKRDVAKDGKRAATIADDARTDKTTTKKGAAAPSVPKITRNDLAYMMNWNPFEKMEGGSRDDSLGGGGGSDIPAGAVVRRSSAQGNNQGKNMSTIDEATEGSTLVEVENQVVATTRSRASISSEESVGKNASGSKTSRSDDASGDGLPRNEGETSREQMISASNLDSSFLPLIENKNIIRVEDEPYAKLGVIGKGGSCKVYRALSRDCNVVALKKVKLDGLNKMAVDGYANEIALLKRLKGNPAIIQLYSAEVDLDRKSILLVMELGEVDLNYVLRQQELSSSKEQGRGPGRSSLNMNFIRLTWQQMLTAVHSIHEERIIHSDLKPANFLFVRGALKLIDFGIAKAIEREDTTNVYRETLSGTLSYMSPEAIMNTSTNAKGVRVNKCGRPSDIWSLGCILYQMVYGKTPFADFHGIPQKVLAITNVNNEIPFPAGVDESAIDAMRLCLLRDPKQRPPIIGANGLLNEHCFLHGRKKIDQR</sequence>
<dbReference type="EMBL" id="JALLAZ020000172">
    <property type="protein sequence ID" value="KAL3801868.1"/>
    <property type="molecule type" value="Genomic_DNA"/>
</dbReference>
<dbReference type="SUPFAM" id="SSF56112">
    <property type="entry name" value="Protein kinase-like (PK-like)"/>
    <property type="match status" value="1"/>
</dbReference>
<feature type="compositionally biased region" description="Acidic residues" evidence="6">
    <location>
        <begin position="36"/>
        <end position="50"/>
    </location>
</feature>
<dbReference type="InterPro" id="IPR027084">
    <property type="entry name" value="Mps1_cat"/>
</dbReference>
<dbReference type="PANTHER" id="PTHR22974">
    <property type="entry name" value="MIXED LINEAGE PROTEIN KINASE"/>
    <property type="match status" value="1"/>
</dbReference>
<name>A0ABD3QP73_9STRA</name>
<dbReference type="InterPro" id="IPR008271">
    <property type="entry name" value="Ser/Thr_kinase_AS"/>
</dbReference>
<dbReference type="InterPro" id="IPR011009">
    <property type="entry name" value="Kinase-like_dom_sf"/>
</dbReference>
<proteinExistence type="predicted"/>
<dbReference type="PANTHER" id="PTHR22974:SF21">
    <property type="entry name" value="DUAL SPECIFICITY PROTEIN KINASE TTK"/>
    <property type="match status" value="1"/>
</dbReference>
<comment type="caution">
    <text evidence="8">The sequence shown here is derived from an EMBL/GenBank/DDBJ whole genome shotgun (WGS) entry which is preliminary data.</text>
</comment>
<evidence type="ECO:0000256" key="4">
    <source>
        <dbReference type="ARBA" id="ARBA00022777"/>
    </source>
</evidence>
<keyword evidence="3" id="KW-0547">Nucleotide-binding</keyword>
<dbReference type="Gene3D" id="3.30.200.20">
    <property type="entry name" value="Phosphorylase Kinase, domain 1"/>
    <property type="match status" value="1"/>
</dbReference>
<keyword evidence="5" id="KW-0067">ATP-binding</keyword>
<dbReference type="GO" id="GO:1901991">
    <property type="term" value="P:negative regulation of mitotic cell cycle phase transition"/>
    <property type="evidence" value="ECO:0007669"/>
    <property type="project" value="UniProtKB-ARBA"/>
</dbReference>
<feature type="compositionally biased region" description="Basic and acidic residues" evidence="6">
    <location>
        <begin position="173"/>
        <end position="182"/>
    </location>
</feature>
<keyword evidence="4" id="KW-0418">Kinase</keyword>
<evidence type="ECO:0000259" key="7">
    <source>
        <dbReference type="PROSITE" id="PS50011"/>
    </source>
</evidence>
<feature type="compositionally biased region" description="Polar residues" evidence="6">
    <location>
        <begin position="200"/>
        <end position="221"/>
    </location>
</feature>
<dbReference type="PROSITE" id="PS50011">
    <property type="entry name" value="PROTEIN_KINASE_DOM"/>
    <property type="match status" value="1"/>
</dbReference>
<evidence type="ECO:0000256" key="2">
    <source>
        <dbReference type="ARBA" id="ARBA00022679"/>
    </source>
</evidence>
<dbReference type="Gene3D" id="1.10.510.10">
    <property type="entry name" value="Transferase(Phosphotransferase) domain 1"/>
    <property type="match status" value="1"/>
</dbReference>
<dbReference type="GO" id="GO:0004674">
    <property type="term" value="F:protein serine/threonine kinase activity"/>
    <property type="evidence" value="ECO:0007669"/>
    <property type="project" value="UniProtKB-KW"/>
</dbReference>
<dbReference type="SMART" id="SM00220">
    <property type="entry name" value="S_TKc"/>
    <property type="match status" value="1"/>
</dbReference>
<feature type="domain" description="Protein kinase" evidence="7">
    <location>
        <begin position="305"/>
        <end position="590"/>
    </location>
</feature>